<keyword evidence="2" id="KW-0732">Signal</keyword>
<dbReference type="EMBL" id="JARKIE010000012">
    <property type="protein sequence ID" value="KAJ7703603.1"/>
    <property type="molecule type" value="Genomic_DNA"/>
</dbReference>
<reference evidence="4" key="1">
    <citation type="submission" date="2023-03" db="EMBL/GenBank/DDBJ databases">
        <title>Massive genome expansion in bonnet fungi (Mycena s.s.) driven by repeated elements and novel gene families across ecological guilds.</title>
        <authorList>
            <consortium name="Lawrence Berkeley National Laboratory"/>
            <person name="Harder C.B."/>
            <person name="Miyauchi S."/>
            <person name="Viragh M."/>
            <person name="Kuo A."/>
            <person name="Thoen E."/>
            <person name="Andreopoulos B."/>
            <person name="Lu D."/>
            <person name="Skrede I."/>
            <person name="Drula E."/>
            <person name="Henrissat B."/>
            <person name="Morin E."/>
            <person name="Kohler A."/>
            <person name="Barry K."/>
            <person name="LaButti K."/>
            <person name="Morin E."/>
            <person name="Salamov A."/>
            <person name="Lipzen A."/>
            <person name="Mereny Z."/>
            <person name="Hegedus B."/>
            <person name="Baldrian P."/>
            <person name="Stursova M."/>
            <person name="Weitz H."/>
            <person name="Taylor A."/>
            <person name="Grigoriev I.V."/>
            <person name="Nagy L.G."/>
            <person name="Martin F."/>
            <person name="Kauserud H."/>
        </authorList>
    </citation>
    <scope>NUCLEOTIDE SEQUENCE</scope>
    <source>
        <strain evidence="4">CBHHK067</strain>
    </source>
</reference>
<dbReference type="GO" id="GO:0008270">
    <property type="term" value="F:zinc ion binding"/>
    <property type="evidence" value="ECO:0007669"/>
    <property type="project" value="UniProtKB-KW"/>
</dbReference>
<gene>
    <name evidence="4" type="ORF">B0H17DRAFT_1127221</name>
</gene>
<evidence type="ECO:0000256" key="1">
    <source>
        <dbReference type="PROSITE-ProRule" id="PRU00047"/>
    </source>
</evidence>
<sequence>MRDRPHFSTWLLFVPELTRCAFLCRRRAGQLADSSSICAASLWRATASSVRAEPWKEILKECHNCGSSAHLVADCTEQWTPAPKHQSGYQGSVGEGRERVRARMGMSERAEGSSEMHSAHLYMLTTLAIPTPNGLSRGLRRTHTHTPRWCPSESRPRWILYFISAFFGGGCGGAATSPCLCLNCCSTSALVLGGGCRGATTSPRLPAPAGLSRGLLRSWTDAHLHDAVYRPGIMKMRSVLLALRGGGDMLSYLHPSVESPPVTERVMLDTISWPPGVPFLKLLDALVLENFGTEFPLRDGAPSSFFSAGWFRGVVRFLVRLSASNPAFAVFNSVFEESSPIPSTSEVASHFRNSPCSTSALAARPDAEIPIQAQSNQDAMLLRVPLHPLYPTSMDPLNSPSINAMQPFVAKINPKRVPIDTEDDRVHTLISTVCHSRTDNTTSGTRLRESLRTPLSDASLRFTPAGPFAFQSVLEPDLGSRLTIPVLVLAADRTEVLVPGLTWFCVGANPPYASVRLPPFASELVSRVPSLLLNLRRDTVDLRRRDGVDLRWGDARRWLTRFQFKYLDSARGY</sequence>
<dbReference type="PROSITE" id="PS50158">
    <property type="entry name" value="ZF_CCHC"/>
    <property type="match status" value="1"/>
</dbReference>
<dbReference type="Proteomes" id="UP001221757">
    <property type="component" value="Unassembled WGS sequence"/>
</dbReference>
<feature type="domain" description="CCHC-type" evidence="3">
    <location>
        <begin position="62"/>
        <end position="77"/>
    </location>
</feature>
<dbReference type="GO" id="GO:0003676">
    <property type="term" value="F:nucleic acid binding"/>
    <property type="evidence" value="ECO:0007669"/>
    <property type="project" value="InterPro"/>
</dbReference>
<feature type="signal peptide" evidence="2">
    <location>
        <begin position="1"/>
        <end position="20"/>
    </location>
</feature>
<dbReference type="InterPro" id="IPR001878">
    <property type="entry name" value="Znf_CCHC"/>
</dbReference>
<keyword evidence="5" id="KW-1185">Reference proteome</keyword>
<evidence type="ECO:0000256" key="2">
    <source>
        <dbReference type="SAM" id="SignalP"/>
    </source>
</evidence>
<comment type="caution">
    <text evidence="4">The sequence shown here is derived from an EMBL/GenBank/DDBJ whole genome shotgun (WGS) entry which is preliminary data.</text>
</comment>
<dbReference type="AlphaFoldDB" id="A0AAD7DZW2"/>
<evidence type="ECO:0000259" key="3">
    <source>
        <dbReference type="PROSITE" id="PS50158"/>
    </source>
</evidence>
<evidence type="ECO:0000313" key="5">
    <source>
        <dbReference type="Proteomes" id="UP001221757"/>
    </source>
</evidence>
<keyword evidence="1" id="KW-0862">Zinc</keyword>
<protein>
    <recommendedName>
        <fullName evidence="3">CCHC-type domain-containing protein</fullName>
    </recommendedName>
</protein>
<proteinExistence type="predicted"/>
<evidence type="ECO:0000313" key="4">
    <source>
        <dbReference type="EMBL" id="KAJ7703603.1"/>
    </source>
</evidence>
<organism evidence="4 5">
    <name type="scientific">Mycena rosella</name>
    <name type="common">Pink bonnet</name>
    <name type="synonym">Agaricus rosellus</name>
    <dbReference type="NCBI Taxonomy" id="1033263"/>
    <lineage>
        <taxon>Eukaryota</taxon>
        <taxon>Fungi</taxon>
        <taxon>Dikarya</taxon>
        <taxon>Basidiomycota</taxon>
        <taxon>Agaricomycotina</taxon>
        <taxon>Agaricomycetes</taxon>
        <taxon>Agaricomycetidae</taxon>
        <taxon>Agaricales</taxon>
        <taxon>Marasmiineae</taxon>
        <taxon>Mycenaceae</taxon>
        <taxon>Mycena</taxon>
    </lineage>
</organism>
<keyword evidence="1" id="KW-0863">Zinc-finger</keyword>
<keyword evidence="1" id="KW-0479">Metal-binding</keyword>
<feature type="chain" id="PRO_5042030982" description="CCHC-type domain-containing protein" evidence="2">
    <location>
        <begin position="21"/>
        <end position="573"/>
    </location>
</feature>
<name>A0AAD7DZW2_MYCRO</name>
<accession>A0AAD7DZW2</accession>